<name>A0A914YEJ9_9BILA</name>
<accession>A0A914YEJ9</accession>
<proteinExistence type="predicted"/>
<reference evidence="2" key="1">
    <citation type="submission" date="2022-11" db="UniProtKB">
        <authorList>
            <consortium name="WormBaseParasite"/>
        </authorList>
    </citation>
    <scope>IDENTIFICATION</scope>
</reference>
<protein>
    <submittedName>
        <fullName evidence="2">Uncharacterized protein</fullName>
    </submittedName>
</protein>
<dbReference type="WBParaSite" id="PSU_v2.g17182.t1">
    <property type="protein sequence ID" value="PSU_v2.g17182.t1"/>
    <property type="gene ID" value="PSU_v2.g17182"/>
</dbReference>
<dbReference type="Proteomes" id="UP000887577">
    <property type="component" value="Unplaced"/>
</dbReference>
<organism evidence="1 2">
    <name type="scientific">Panagrolaimus superbus</name>
    <dbReference type="NCBI Taxonomy" id="310955"/>
    <lineage>
        <taxon>Eukaryota</taxon>
        <taxon>Metazoa</taxon>
        <taxon>Ecdysozoa</taxon>
        <taxon>Nematoda</taxon>
        <taxon>Chromadorea</taxon>
        <taxon>Rhabditida</taxon>
        <taxon>Tylenchina</taxon>
        <taxon>Panagrolaimomorpha</taxon>
        <taxon>Panagrolaimoidea</taxon>
        <taxon>Panagrolaimidae</taxon>
        <taxon>Panagrolaimus</taxon>
    </lineage>
</organism>
<evidence type="ECO:0000313" key="2">
    <source>
        <dbReference type="WBParaSite" id="PSU_v2.g17182.t1"/>
    </source>
</evidence>
<sequence>MMNYLGFRESTAEALVLNDVMIYHRGRTISHIMLKLTHLKETTQIRSVCIPGNLSPIDVTGLIILYLNARNVFQCGLSEEIPDFKIKKEFNDKPFFELASTVEKLYEQLSTKLGAPSFAITSRSSRKGHCVMHALRIKTQYPAMPIEMLEEELISHGTWATKAAMRNYLKGGCNQIKRTFDLLENMQPPPVTLDAKEHYVFLVDALETIRDWKIAKADPSVDKFEKNYLANGGKKQVKTTELIANALSSINFYKGVKLVQDTIPQIAAKVPPKIVNLADDYKEGGEVFKSSIGCEICKGICIKESPAIKEYDATIFKMDKKFYDEKMKKNDFGEKMAEIYAPQNNNHRDCLNEMFKEWSLS</sequence>
<dbReference type="AlphaFoldDB" id="A0A914YEJ9"/>
<evidence type="ECO:0000313" key="1">
    <source>
        <dbReference type="Proteomes" id="UP000887577"/>
    </source>
</evidence>
<keyword evidence="1" id="KW-1185">Reference proteome</keyword>